<gene>
    <name evidence="2" type="ORF">ISN45_Aa01g026530</name>
</gene>
<organism evidence="2 3">
    <name type="scientific">Arabidopsis thaliana x Arabidopsis arenosa</name>
    <dbReference type="NCBI Taxonomy" id="1240361"/>
    <lineage>
        <taxon>Eukaryota</taxon>
        <taxon>Viridiplantae</taxon>
        <taxon>Streptophyta</taxon>
        <taxon>Embryophyta</taxon>
        <taxon>Tracheophyta</taxon>
        <taxon>Spermatophyta</taxon>
        <taxon>Magnoliopsida</taxon>
        <taxon>eudicotyledons</taxon>
        <taxon>Gunneridae</taxon>
        <taxon>Pentapetalae</taxon>
        <taxon>rosids</taxon>
        <taxon>malvids</taxon>
        <taxon>Brassicales</taxon>
        <taxon>Brassicaceae</taxon>
        <taxon>Camelineae</taxon>
        <taxon>Arabidopsis</taxon>
    </lineage>
</organism>
<evidence type="ECO:0000313" key="3">
    <source>
        <dbReference type="Proteomes" id="UP000694240"/>
    </source>
</evidence>
<comment type="caution">
    <text evidence="2">The sequence shown here is derived from an EMBL/GenBank/DDBJ whole genome shotgun (WGS) entry which is preliminary data.</text>
</comment>
<proteinExistence type="predicted"/>
<name>A0A8T2C6I5_9BRAS</name>
<dbReference type="Proteomes" id="UP000694240">
    <property type="component" value="Chromosome 6"/>
</dbReference>
<protein>
    <submittedName>
        <fullName evidence="2">RNA recognition motif domain</fullName>
    </submittedName>
</protein>
<accession>A0A8T2C6I5</accession>
<keyword evidence="3" id="KW-1185">Reference proteome</keyword>
<dbReference type="AlphaFoldDB" id="A0A8T2C6I5"/>
<evidence type="ECO:0000313" key="2">
    <source>
        <dbReference type="EMBL" id="KAG7593866.1"/>
    </source>
</evidence>
<reference evidence="2 3" key="1">
    <citation type="submission" date="2020-12" db="EMBL/GenBank/DDBJ databases">
        <title>Concerted genomic and epigenomic changes stabilize Arabidopsis allopolyploids.</title>
        <authorList>
            <person name="Chen Z."/>
        </authorList>
    </citation>
    <scope>NUCLEOTIDE SEQUENCE [LARGE SCALE GENOMIC DNA]</scope>
    <source>
        <strain evidence="2">Allo738</strain>
        <tissue evidence="2">Leaf</tissue>
    </source>
</reference>
<sequence length="68" mass="7767">MRDEYRQSRGCGFVKYLSKETAMAAIDGLNGTYTMRVSCESHKFTGLYPFPLIVRFADPKRTKPGESR</sequence>
<dbReference type="Pfam" id="PF00076">
    <property type="entry name" value="RRM_1"/>
    <property type="match status" value="1"/>
</dbReference>
<feature type="domain" description="RRM" evidence="1">
    <location>
        <begin position="2"/>
        <end position="34"/>
    </location>
</feature>
<evidence type="ECO:0000259" key="1">
    <source>
        <dbReference type="Pfam" id="PF00076"/>
    </source>
</evidence>
<dbReference type="EMBL" id="JAEFBK010000006">
    <property type="protein sequence ID" value="KAG7593866.1"/>
    <property type="molecule type" value="Genomic_DNA"/>
</dbReference>
<dbReference type="GO" id="GO:0003723">
    <property type="term" value="F:RNA binding"/>
    <property type="evidence" value="ECO:0007669"/>
    <property type="project" value="InterPro"/>
</dbReference>
<dbReference type="InterPro" id="IPR000504">
    <property type="entry name" value="RRM_dom"/>
</dbReference>